<accession>L8GZ55</accession>
<evidence type="ECO:0000256" key="5">
    <source>
        <dbReference type="ARBA" id="ARBA00022527"/>
    </source>
</evidence>
<dbReference type="KEGG" id="acan:ACA1_369700"/>
<comment type="cofactor">
    <cofactor evidence="1">
        <name>Mn(2+)</name>
        <dbReference type="ChEBI" id="CHEBI:29035"/>
    </cofactor>
</comment>
<keyword evidence="12" id="KW-0464">Manganese</keyword>
<sequence>MHEGSEDFSEDQESENDLTWKIKDTEITYRTKSPKTVNQYLLGEVLGKGSYGKVREALDTNTMKTVAIKIITKSQLRKLPGGGEASVRQEIALMKRLKPHPNIDLLNRAPDCCLPLRQAQSYFRDLVRGLQFLHGEGIVHRDIKPGNLMLTLNGSLKISDFGVAELLQSFDDPSYSPKSQGSPAFQPPEVASGAERFSGVKGDIWAAGITLYYVVTGRYPFEGSTVYTLFENIAKAEYQIPPSLDPDLVELIRGMLHPDKNKRFSLDAISSHKWMLANVESEEEYLEIVPSRTLFTPEFVAEMSAINDEGIHNENSGRRSPRGGKSSLRPTKRGHRRNCCILV</sequence>
<gene>
    <name evidence="19" type="ORF">ACA1_369700</name>
</gene>
<dbReference type="PANTHER" id="PTHR24346:SF94">
    <property type="entry name" value="NON-SPECIFIC SERINE_THREONINE PROTEIN KINASE"/>
    <property type="match status" value="1"/>
</dbReference>
<evidence type="ECO:0000313" key="19">
    <source>
        <dbReference type="EMBL" id="ELR18227.1"/>
    </source>
</evidence>
<protein>
    <recommendedName>
        <fullName evidence="4">non-specific serine/threonine protein kinase</fullName>
        <ecNumber evidence="4">2.7.11.1</ecNumber>
    </recommendedName>
</protein>
<dbReference type="InterPro" id="IPR011009">
    <property type="entry name" value="Kinase-like_dom_sf"/>
</dbReference>
<evidence type="ECO:0000256" key="7">
    <source>
        <dbReference type="ARBA" id="ARBA00022723"/>
    </source>
</evidence>
<feature type="binding site" evidence="15">
    <location>
        <position position="69"/>
    </location>
    <ligand>
        <name>ATP</name>
        <dbReference type="ChEBI" id="CHEBI:30616"/>
    </ligand>
</feature>
<dbReference type="Pfam" id="PF00069">
    <property type="entry name" value="Pkinase"/>
    <property type="match status" value="2"/>
</dbReference>
<dbReference type="InterPro" id="IPR000719">
    <property type="entry name" value="Prot_kinase_dom"/>
</dbReference>
<dbReference type="InterPro" id="IPR017441">
    <property type="entry name" value="Protein_kinase_ATP_BS"/>
</dbReference>
<keyword evidence="11" id="KW-0460">Magnesium</keyword>
<dbReference type="Proteomes" id="UP000011083">
    <property type="component" value="Unassembled WGS sequence"/>
</dbReference>
<evidence type="ECO:0000259" key="18">
    <source>
        <dbReference type="PROSITE" id="PS50011"/>
    </source>
</evidence>
<dbReference type="GeneID" id="14918964"/>
<dbReference type="Gene3D" id="1.10.510.10">
    <property type="entry name" value="Transferase(Phosphotransferase) domain 1"/>
    <property type="match status" value="1"/>
</dbReference>
<evidence type="ECO:0000256" key="16">
    <source>
        <dbReference type="RuleBase" id="RU000304"/>
    </source>
</evidence>
<dbReference type="Gene3D" id="3.30.200.20">
    <property type="entry name" value="Phosphorylase Kinase, domain 1"/>
    <property type="match status" value="1"/>
</dbReference>
<feature type="region of interest" description="Disordered" evidence="17">
    <location>
        <begin position="310"/>
        <end position="333"/>
    </location>
</feature>
<comment type="cofactor">
    <cofactor evidence="2">
        <name>Mg(2+)</name>
        <dbReference type="ChEBI" id="CHEBI:18420"/>
    </cofactor>
</comment>
<dbReference type="STRING" id="1257118.L8GZ55"/>
<keyword evidence="5 16" id="KW-0723">Serine/threonine-protein kinase</keyword>
<dbReference type="OMA" id="NDECHRY"/>
<dbReference type="GO" id="GO:0005737">
    <property type="term" value="C:cytoplasm"/>
    <property type="evidence" value="ECO:0007669"/>
    <property type="project" value="TreeGrafter"/>
</dbReference>
<dbReference type="GO" id="GO:0005524">
    <property type="term" value="F:ATP binding"/>
    <property type="evidence" value="ECO:0007669"/>
    <property type="project" value="UniProtKB-UniRule"/>
</dbReference>
<evidence type="ECO:0000256" key="11">
    <source>
        <dbReference type="ARBA" id="ARBA00022842"/>
    </source>
</evidence>
<evidence type="ECO:0000256" key="8">
    <source>
        <dbReference type="ARBA" id="ARBA00022741"/>
    </source>
</evidence>
<reference evidence="19 20" key="1">
    <citation type="journal article" date="2013" name="Genome Biol.">
        <title>Genome of Acanthamoeba castellanii highlights extensive lateral gene transfer and early evolution of tyrosine kinase signaling.</title>
        <authorList>
            <person name="Clarke M."/>
            <person name="Lohan A.J."/>
            <person name="Liu B."/>
            <person name="Lagkouvardos I."/>
            <person name="Roy S."/>
            <person name="Zafar N."/>
            <person name="Bertelli C."/>
            <person name="Schilde C."/>
            <person name="Kianianmomeni A."/>
            <person name="Burglin T.R."/>
            <person name="Frech C."/>
            <person name="Turcotte B."/>
            <person name="Kopec K.O."/>
            <person name="Synnott J.M."/>
            <person name="Choo C."/>
            <person name="Paponov I."/>
            <person name="Finkler A."/>
            <person name="Soon Heng Tan C."/>
            <person name="Hutchins A.P."/>
            <person name="Weinmeier T."/>
            <person name="Rattei T."/>
            <person name="Chu J.S."/>
            <person name="Gimenez G."/>
            <person name="Irimia M."/>
            <person name="Rigden D.J."/>
            <person name="Fitzpatrick D.A."/>
            <person name="Lorenzo-Morales J."/>
            <person name="Bateman A."/>
            <person name="Chiu C.H."/>
            <person name="Tang P."/>
            <person name="Hegemann P."/>
            <person name="Fromm H."/>
            <person name="Raoult D."/>
            <person name="Greub G."/>
            <person name="Miranda-Saavedra D."/>
            <person name="Chen N."/>
            <person name="Nash P."/>
            <person name="Ginger M.L."/>
            <person name="Horn M."/>
            <person name="Schaap P."/>
            <person name="Caler L."/>
            <person name="Loftus B."/>
        </authorList>
    </citation>
    <scope>NUCLEOTIDE SEQUENCE [LARGE SCALE GENOMIC DNA]</scope>
    <source>
        <strain evidence="19 20">Neff</strain>
    </source>
</reference>
<evidence type="ECO:0000256" key="13">
    <source>
        <dbReference type="ARBA" id="ARBA00047899"/>
    </source>
</evidence>
<dbReference type="EC" id="2.7.11.1" evidence="4"/>
<proteinExistence type="inferred from homology"/>
<organism evidence="19 20">
    <name type="scientific">Acanthamoeba castellanii (strain ATCC 30010 / Neff)</name>
    <dbReference type="NCBI Taxonomy" id="1257118"/>
    <lineage>
        <taxon>Eukaryota</taxon>
        <taxon>Amoebozoa</taxon>
        <taxon>Discosea</taxon>
        <taxon>Longamoebia</taxon>
        <taxon>Centramoebida</taxon>
        <taxon>Acanthamoebidae</taxon>
        <taxon>Acanthamoeba</taxon>
    </lineage>
</organism>
<dbReference type="RefSeq" id="XP_004340247.1">
    <property type="nucleotide sequence ID" value="XM_004340199.1"/>
</dbReference>
<evidence type="ECO:0000256" key="2">
    <source>
        <dbReference type="ARBA" id="ARBA00001946"/>
    </source>
</evidence>
<comment type="similarity">
    <text evidence="3">Belongs to the protein kinase superfamily. CAMK Ser/Thr protein kinase family. LKB1 subfamily.</text>
</comment>
<evidence type="ECO:0000256" key="17">
    <source>
        <dbReference type="SAM" id="MobiDB-lite"/>
    </source>
</evidence>
<keyword evidence="9 19" id="KW-0418">Kinase</keyword>
<feature type="domain" description="Protein kinase" evidence="18">
    <location>
        <begin position="40"/>
        <end position="275"/>
    </location>
</feature>
<evidence type="ECO:0000256" key="6">
    <source>
        <dbReference type="ARBA" id="ARBA00022679"/>
    </source>
</evidence>
<keyword evidence="8 15" id="KW-0547">Nucleotide-binding</keyword>
<dbReference type="PANTHER" id="PTHR24346">
    <property type="entry name" value="MAP/MICROTUBULE AFFINITY-REGULATING KINASE"/>
    <property type="match status" value="1"/>
</dbReference>
<evidence type="ECO:0000256" key="14">
    <source>
        <dbReference type="ARBA" id="ARBA00048679"/>
    </source>
</evidence>
<evidence type="ECO:0000256" key="3">
    <source>
        <dbReference type="ARBA" id="ARBA00009985"/>
    </source>
</evidence>
<evidence type="ECO:0000313" key="20">
    <source>
        <dbReference type="Proteomes" id="UP000011083"/>
    </source>
</evidence>
<evidence type="ECO:0000256" key="10">
    <source>
        <dbReference type="ARBA" id="ARBA00022840"/>
    </source>
</evidence>
<dbReference type="VEuPathDB" id="AmoebaDB:ACA1_369700"/>
<keyword evidence="7" id="KW-0479">Metal-binding</keyword>
<dbReference type="PROSITE" id="PS50011">
    <property type="entry name" value="PROTEIN_KINASE_DOM"/>
    <property type="match status" value="1"/>
</dbReference>
<evidence type="ECO:0000256" key="12">
    <source>
        <dbReference type="ARBA" id="ARBA00023211"/>
    </source>
</evidence>
<evidence type="ECO:0000256" key="9">
    <source>
        <dbReference type="ARBA" id="ARBA00022777"/>
    </source>
</evidence>
<dbReference type="GO" id="GO:0046872">
    <property type="term" value="F:metal ion binding"/>
    <property type="evidence" value="ECO:0007669"/>
    <property type="project" value="UniProtKB-KW"/>
</dbReference>
<comment type="catalytic activity">
    <reaction evidence="13">
        <text>L-threonyl-[protein] + ATP = O-phospho-L-threonyl-[protein] + ADP + H(+)</text>
        <dbReference type="Rhea" id="RHEA:46608"/>
        <dbReference type="Rhea" id="RHEA-COMP:11060"/>
        <dbReference type="Rhea" id="RHEA-COMP:11605"/>
        <dbReference type="ChEBI" id="CHEBI:15378"/>
        <dbReference type="ChEBI" id="CHEBI:30013"/>
        <dbReference type="ChEBI" id="CHEBI:30616"/>
        <dbReference type="ChEBI" id="CHEBI:61977"/>
        <dbReference type="ChEBI" id="CHEBI:456216"/>
        <dbReference type="EC" id="2.7.11.1"/>
    </reaction>
</comment>
<dbReference type="AlphaFoldDB" id="L8GZ55"/>
<name>L8GZ55_ACACF</name>
<dbReference type="PROSITE" id="PS00108">
    <property type="entry name" value="PROTEIN_KINASE_ST"/>
    <property type="match status" value="1"/>
</dbReference>
<dbReference type="EMBL" id="KB007960">
    <property type="protein sequence ID" value="ELR18227.1"/>
    <property type="molecule type" value="Genomic_DNA"/>
</dbReference>
<dbReference type="InterPro" id="IPR008271">
    <property type="entry name" value="Ser/Thr_kinase_AS"/>
</dbReference>
<comment type="catalytic activity">
    <reaction evidence="14">
        <text>L-seryl-[protein] + ATP = O-phospho-L-seryl-[protein] + ADP + H(+)</text>
        <dbReference type="Rhea" id="RHEA:17989"/>
        <dbReference type="Rhea" id="RHEA-COMP:9863"/>
        <dbReference type="Rhea" id="RHEA-COMP:11604"/>
        <dbReference type="ChEBI" id="CHEBI:15378"/>
        <dbReference type="ChEBI" id="CHEBI:29999"/>
        <dbReference type="ChEBI" id="CHEBI:30616"/>
        <dbReference type="ChEBI" id="CHEBI:83421"/>
        <dbReference type="ChEBI" id="CHEBI:456216"/>
        <dbReference type="EC" id="2.7.11.1"/>
    </reaction>
</comment>
<dbReference type="SMART" id="SM00220">
    <property type="entry name" value="S_TKc"/>
    <property type="match status" value="1"/>
</dbReference>
<keyword evidence="10 15" id="KW-0067">ATP-binding</keyword>
<evidence type="ECO:0000256" key="1">
    <source>
        <dbReference type="ARBA" id="ARBA00001936"/>
    </source>
</evidence>
<dbReference type="SUPFAM" id="SSF56112">
    <property type="entry name" value="Protein kinase-like (PK-like)"/>
    <property type="match status" value="1"/>
</dbReference>
<dbReference type="PROSITE" id="PS00107">
    <property type="entry name" value="PROTEIN_KINASE_ATP"/>
    <property type="match status" value="1"/>
</dbReference>
<dbReference type="OrthoDB" id="68483at2759"/>
<evidence type="ECO:0000256" key="4">
    <source>
        <dbReference type="ARBA" id="ARBA00012513"/>
    </source>
</evidence>
<dbReference type="GO" id="GO:0035556">
    <property type="term" value="P:intracellular signal transduction"/>
    <property type="evidence" value="ECO:0007669"/>
    <property type="project" value="TreeGrafter"/>
</dbReference>
<dbReference type="GO" id="GO:0004674">
    <property type="term" value="F:protein serine/threonine kinase activity"/>
    <property type="evidence" value="ECO:0007669"/>
    <property type="project" value="UniProtKB-KW"/>
</dbReference>
<keyword evidence="20" id="KW-1185">Reference proteome</keyword>
<keyword evidence="6" id="KW-0808">Transferase</keyword>
<evidence type="ECO:0000256" key="15">
    <source>
        <dbReference type="PROSITE-ProRule" id="PRU10141"/>
    </source>
</evidence>